<name>A0AAN1NNB6_9GAMM</name>
<sequence length="68" mass="8172">MFFFSYIWYGIRIIRIYSEGLKLNMTINQQLTLHTACFQIHFILDATLFCHQMFRIILGYFKTFPALA</sequence>
<evidence type="ECO:0000313" key="2">
    <source>
        <dbReference type="Proteomes" id="UP000241538"/>
    </source>
</evidence>
<dbReference type="AlphaFoldDB" id="A0AAN1NNB6"/>
<dbReference type="EMBL" id="CP028349">
    <property type="protein sequence ID" value="AVV36319.1"/>
    <property type="molecule type" value="Genomic_DNA"/>
</dbReference>
<reference evidence="1 2" key="1">
    <citation type="journal article" date="2018" name="Int J Genomics">
        <title>Comparative Genomics Analysis of Plasmid pPV989-94 from a Clinical Isolate of Pantoea vagans PV989.</title>
        <authorList>
            <person name="Xu L."/>
            <person name="Yin M."/>
            <person name="Zhu T."/>
            <person name="Lu J."/>
            <person name="Bao Q."/>
        </authorList>
    </citation>
    <scope>NUCLEOTIDE SEQUENCE [LARGE SCALE GENOMIC DNA]</scope>
    <source>
        <strain evidence="1 2">PV989</strain>
    </source>
</reference>
<evidence type="ECO:0000313" key="1">
    <source>
        <dbReference type="EMBL" id="AVV36319.1"/>
    </source>
</evidence>
<gene>
    <name evidence="1" type="ORF">C9381_03530</name>
</gene>
<organism evidence="1 2">
    <name type="scientific">Pantoea vagans</name>
    <dbReference type="NCBI Taxonomy" id="470934"/>
    <lineage>
        <taxon>Bacteria</taxon>
        <taxon>Pseudomonadati</taxon>
        <taxon>Pseudomonadota</taxon>
        <taxon>Gammaproteobacteria</taxon>
        <taxon>Enterobacterales</taxon>
        <taxon>Erwiniaceae</taxon>
        <taxon>Pantoea</taxon>
    </lineage>
</organism>
<protein>
    <submittedName>
        <fullName evidence="1">Uncharacterized protein</fullName>
    </submittedName>
</protein>
<accession>A0AAN1NNB6</accession>
<dbReference type="Proteomes" id="UP000241538">
    <property type="component" value="Chromosome"/>
</dbReference>
<proteinExistence type="predicted"/>